<evidence type="ECO:0000313" key="3">
    <source>
        <dbReference type="Proteomes" id="UP000469452"/>
    </source>
</evidence>
<dbReference type="AlphaFoldDB" id="A0A6A5AKM7"/>
<feature type="compositionally biased region" description="Acidic residues" evidence="1">
    <location>
        <begin position="12"/>
        <end position="21"/>
    </location>
</feature>
<dbReference type="SUPFAM" id="SSF53335">
    <property type="entry name" value="S-adenosyl-L-methionine-dependent methyltransferases"/>
    <property type="match status" value="1"/>
</dbReference>
<dbReference type="Proteomes" id="UP000469452">
    <property type="component" value="Unassembled WGS sequence"/>
</dbReference>
<gene>
    <name evidence="2" type="ORF">AaE_005292</name>
</gene>
<dbReference type="VEuPathDB" id="FungiDB:H257_01665"/>
<dbReference type="Pfam" id="PF10294">
    <property type="entry name" value="Methyltransf_16"/>
    <property type="match status" value="1"/>
</dbReference>
<reference evidence="2 3" key="1">
    <citation type="submission" date="2019-06" db="EMBL/GenBank/DDBJ databases">
        <title>Genomics analysis of Aphanomyces spp. identifies a new class of oomycete effector associated with host adaptation.</title>
        <authorList>
            <person name="Gaulin E."/>
        </authorList>
    </citation>
    <scope>NUCLEOTIDE SEQUENCE [LARGE SCALE GENOMIC DNA]</scope>
    <source>
        <strain evidence="2 3">E</strain>
    </source>
</reference>
<dbReference type="Gene3D" id="3.40.50.150">
    <property type="entry name" value="Vaccinia Virus protein VP39"/>
    <property type="match status" value="1"/>
</dbReference>
<accession>A0A6A5AKM7</accession>
<name>A0A6A5AKM7_APHAT</name>
<dbReference type="PANTHER" id="PTHR14614">
    <property type="entry name" value="HEPATOCELLULAR CARCINOMA-ASSOCIATED ANTIGEN"/>
    <property type="match status" value="1"/>
</dbReference>
<evidence type="ECO:0000256" key="1">
    <source>
        <dbReference type="SAM" id="MobiDB-lite"/>
    </source>
</evidence>
<evidence type="ECO:0000313" key="2">
    <source>
        <dbReference type="EMBL" id="KAF0754529.1"/>
    </source>
</evidence>
<sequence length="278" mass="30363">MHKWLGITHSDSEDDSSSSDEDLIDATFDESKLVKAQAYADNIAARSWGLSHRDKAGLSEGQLALTADVTVHFQEELGQQRRVWDCALVVSKFLANPLYFPPGSFNGKQIIELGCGIGVPGLSAALLGAKQVVLTDMAQAIPWIDINIAKNTFDANITTVSSMPLMWGPALRLAILMSLYSCNADATTSIAGPFDVILCSDLIYGDTELADLLMATIRTLSHVNTLIVFAHEARYAGNQGRYFLDSMAKSHVVTNIPLDQLDPVYRSTNIHVHLIRSR</sequence>
<organism evidence="2 3">
    <name type="scientific">Aphanomyces astaci</name>
    <name type="common">Crayfish plague agent</name>
    <dbReference type="NCBI Taxonomy" id="112090"/>
    <lineage>
        <taxon>Eukaryota</taxon>
        <taxon>Sar</taxon>
        <taxon>Stramenopiles</taxon>
        <taxon>Oomycota</taxon>
        <taxon>Saprolegniomycetes</taxon>
        <taxon>Saprolegniales</taxon>
        <taxon>Verrucalvaceae</taxon>
        <taxon>Aphanomyces</taxon>
    </lineage>
</organism>
<dbReference type="PANTHER" id="PTHR14614:SF163">
    <property type="entry name" value="METHYLTRANSFERASE SMALL DOMAIN-CONTAINING PROTEIN"/>
    <property type="match status" value="1"/>
</dbReference>
<dbReference type="EMBL" id="VJMI01010839">
    <property type="protein sequence ID" value="KAF0754529.1"/>
    <property type="molecule type" value="Genomic_DNA"/>
</dbReference>
<proteinExistence type="predicted"/>
<protein>
    <recommendedName>
        <fullName evidence="4">Methyltransferase small domain-containing protein</fullName>
    </recommendedName>
</protein>
<dbReference type="InterPro" id="IPR019410">
    <property type="entry name" value="Methyltransf_16"/>
</dbReference>
<feature type="region of interest" description="Disordered" evidence="1">
    <location>
        <begin position="1"/>
        <end position="21"/>
    </location>
</feature>
<comment type="caution">
    <text evidence="2">The sequence shown here is derived from an EMBL/GenBank/DDBJ whole genome shotgun (WGS) entry which is preliminary data.</text>
</comment>
<dbReference type="InterPro" id="IPR029063">
    <property type="entry name" value="SAM-dependent_MTases_sf"/>
</dbReference>
<evidence type="ECO:0008006" key="4">
    <source>
        <dbReference type="Google" id="ProtNLM"/>
    </source>
</evidence>